<evidence type="ECO:0000256" key="5">
    <source>
        <dbReference type="ARBA" id="ARBA00012500"/>
    </source>
</evidence>
<dbReference type="OrthoDB" id="9759518at2"/>
<dbReference type="Gene3D" id="3.40.50.12440">
    <property type="match status" value="1"/>
</dbReference>
<evidence type="ECO:0000256" key="3">
    <source>
        <dbReference type="ARBA" id="ARBA00004202"/>
    </source>
</evidence>
<keyword evidence="9" id="KW-0479">Metal-binding</keyword>
<reference evidence="16 17" key="1">
    <citation type="journal article" date="2018" name="Int. J. Syst. Evol. Microbiol.">
        <title>Mesosutterella multiformis gen. nov., sp. nov., a member of the family Sutterellaceae and Sutterella megalosphaeroides sp. nov., isolated from human faeces.</title>
        <authorList>
            <person name="Sakamoto M."/>
            <person name="Ikeyama N."/>
            <person name="Kunihiro T."/>
            <person name="Iino T."/>
            <person name="Yuki M."/>
            <person name="Ohkuma M."/>
        </authorList>
    </citation>
    <scope>NUCLEOTIDE SEQUENCE [LARGE SCALE GENOMIC DNA]</scope>
    <source>
        <strain evidence="16 17">4NBBH2</strain>
    </source>
</reference>
<accession>A0A388SDN2</accession>
<proteinExistence type="inferred from homology"/>
<evidence type="ECO:0000313" key="17">
    <source>
        <dbReference type="Proteomes" id="UP000266091"/>
    </source>
</evidence>
<sequence length="1230" mass="138407">MTDAFSNLRYFSAQDHAARAWEKFYRNRWQHDKVVRSTHGVNCTGSCSWKIFVKKGIVTWEIQATDYPDNGPDMPNHEPRGCPRGASYSWYLYNSGRVKHPMIRRELLELWEKAKEKEKDPVKAWGSIVSDKEKAKSYKKVRGLGGFVRMDWNTAYEIMAAANIWTTKKYGPDRNAGFTPIPAFSQVSYAAGIRYLSLLGGTSLSFYDFYCDLPPASPQTWGEQTDVPESQDWFNSAFLMLWGSNVPVTRTPDSPFMTQVRYKGTPVVVISPDYSDASKFADVWLAPKQGTDSALGMAMGHVILKEFFVDRTTPYFDEYVRKYTDLPFLVKLEEQPNGQYSAGRLLRAGDFADNLGLDDKERPNFAPVLRDTEDQLVIPNGTMTTRYAGKGQWNLKNEDCRTGRKFTPELSQKDHHDEVVEVLFPYFGGAEYKNPNFAATAHDSLISHKVPVRRIDLGNGKSVLVATTFDLLLANYGVENGYDDPNCARSYADDLPCTPKWQEIITGVPSERVVHVAREFAKTAEKTRGKSMIIIGAGVNQWFNTDMTYRAAINLLMLCGTIGVNGGGWSHYVGQEKVRPQVGWAQLTFGLDWIRPSRQMNTTSFIYMHADQWRYERVKTGDLVSPLAKHKEDWNKMSLVDCNIRAQRMGWLPTEPEFERNPLDLVREANAAGVAPRDYIANQLGSGNLHLASEDIDGEGNSPKCLFIWRANLIGCSAKGMEYFMKHLLGSENGVLGDNIEQMGEELPLFTKWKSEDTVGKLDLVATIDFRMTTSGLYSDIVLPAATWYEKADMSSTDMHCFLHPFSKAVDPAWEARTDWRIFKDLARTFSKLCVGHLGVEEDIMMTPLAHDSPAETAAPMEPVDWRTEGKTPIPGVTMGNLVLVKRDYPHLYDMFTAVGPLLRDKGVAPHQIAWKTGEDYETLGDLNGRVEEGYAKGAPKLDTDINAVNMILTFDPAGNGAAGRRAWKGLEKLTGIPFEEEMMKGTGSTRYTYDDLVQQPRRSLNTPIWTGISDRGVAYTANYVNVHNLMPWRTITGRQSFYLDHTWMLDFGEGFVGYKPPLAKHEIDGMKEKLGIKDKTLALNLLTPHNKWTTHSTWSDNLVMLTLGRGGPVIWISETDAAKLDLKDNDWIEAVNMNGSTIARACVSQRIPEGAVYMYHNQGRTVNVPLSPTTGKRGGLHNSISRICPKPTHMAGGYAQFSFALNYMGTIGANRDEFVLLRRLDHVEW</sequence>
<comment type="similarity">
    <text evidence="4">Belongs to the prokaryotic molybdopterin-containing oxidoreductase family.</text>
</comment>
<evidence type="ECO:0000256" key="2">
    <source>
        <dbReference type="ARBA" id="ARBA00001966"/>
    </source>
</evidence>
<gene>
    <name evidence="16" type="primary">narG</name>
    <name evidence="16" type="ORF">MESMUL_18110</name>
</gene>
<comment type="cofactor">
    <cofactor evidence="2">
        <name>[4Fe-4S] cluster</name>
        <dbReference type="ChEBI" id="CHEBI:49883"/>
    </cofactor>
</comment>
<evidence type="ECO:0000256" key="13">
    <source>
        <dbReference type="ARBA" id="ARBA00023136"/>
    </source>
</evidence>
<dbReference type="CDD" id="cd02776">
    <property type="entry name" value="MopB_CT_Nitrate-R-NarG-like"/>
    <property type="match status" value="1"/>
</dbReference>
<keyword evidence="13" id="KW-0472">Membrane</keyword>
<evidence type="ECO:0000256" key="4">
    <source>
        <dbReference type="ARBA" id="ARBA00010312"/>
    </source>
</evidence>
<name>A0A388SDN2_9BURK</name>
<dbReference type="SMART" id="SM00926">
    <property type="entry name" value="Molybdop_Fe4S4"/>
    <property type="match status" value="1"/>
</dbReference>
<comment type="caution">
    <text evidence="16">The sequence shown here is derived from an EMBL/GenBank/DDBJ whole genome shotgun (WGS) entry which is preliminary data.</text>
</comment>
<keyword evidence="10" id="KW-0560">Oxidoreductase</keyword>
<evidence type="ECO:0000256" key="10">
    <source>
        <dbReference type="ARBA" id="ARBA00023002"/>
    </source>
</evidence>
<evidence type="ECO:0000256" key="7">
    <source>
        <dbReference type="ARBA" id="ARBA00022485"/>
    </source>
</evidence>
<keyword evidence="6" id="KW-1003">Cell membrane</keyword>
<evidence type="ECO:0000259" key="15">
    <source>
        <dbReference type="PROSITE" id="PS51669"/>
    </source>
</evidence>
<dbReference type="Pfam" id="PF01568">
    <property type="entry name" value="Molydop_binding"/>
    <property type="match status" value="1"/>
</dbReference>
<dbReference type="InterPro" id="IPR006657">
    <property type="entry name" value="MoPterin_dinucl-bd_dom"/>
</dbReference>
<dbReference type="AlphaFoldDB" id="A0A388SDN2"/>
<evidence type="ECO:0000256" key="1">
    <source>
        <dbReference type="ARBA" id="ARBA00001942"/>
    </source>
</evidence>
<comment type="catalytic activity">
    <reaction evidence="14">
        <text>nitrate + a quinol = a quinone + nitrite + H2O</text>
        <dbReference type="Rhea" id="RHEA:56144"/>
        <dbReference type="ChEBI" id="CHEBI:15377"/>
        <dbReference type="ChEBI" id="CHEBI:16301"/>
        <dbReference type="ChEBI" id="CHEBI:17632"/>
        <dbReference type="ChEBI" id="CHEBI:24646"/>
        <dbReference type="ChEBI" id="CHEBI:132124"/>
        <dbReference type="EC" id="1.7.5.1"/>
    </reaction>
</comment>
<protein>
    <recommendedName>
        <fullName evidence="5">nitrate reductase (quinone)</fullName>
        <ecNumber evidence="5">1.7.5.1</ecNumber>
    </recommendedName>
</protein>
<dbReference type="SUPFAM" id="SSF50692">
    <property type="entry name" value="ADC-like"/>
    <property type="match status" value="1"/>
</dbReference>
<dbReference type="GO" id="GO:0009325">
    <property type="term" value="C:nitrate reductase complex"/>
    <property type="evidence" value="ECO:0007669"/>
    <property type="project" value="InterPro"/>
</dbReference>
<dbReference type="GO" id="GO:0005886">
    <property type="term" value="C:plasma membrane"/>
    <property type="evidence" value="ECO:0007669"/>
    <property type="project" value="UniProtKB-SubCell"/>
</dbReference>
<evidence type="ECO:0000256" key="12">
    <source>
        <dbReference type="ARBA" id="ARBA00023014"/>
    </source>
</evidence>
<evidence type="ECO:0000313" key="16">
    <source>
        <dbReference type="EMBL" id="GBO94457.1"/>
    </source>
</evidence>
<dbReference type="GO" id="GO:0160182">
    <property type="term" value="F:nitrate reductase (quinone) activity"/>
    <property type="evidence" value="ECO:0007669"/>
    <property type="project" value="UniProtKB-EC"/>
</dbReference>
<keyword evidence="17" id="KW-1185">Reference proteome</keyword>
<keyword evidence="12" id="KW-0411">Iron-sulfur</keyword>
<organism evidence="16 17">
    <name type="scientific">Mesosutterella multiformis</name>
    <dbReference type="NCBI Taxonomy" id="2259133"/>
    <lineage>
        <taxon>Bacteria</taxon>
        <taxon>Pseudomonadati</taxon>
        <taxon>Pseudomonadota</taxon>
        <taxon>Betaproteobacteria</taxon>
        <taxon>Burkholderiales</taxon>
        <taxon>Sutterellaceae</taxon>
        <taxon>Mesosutterella</taxon>
    </lineage>
</organism>
<dbReference type="SUPFAM" id="SSF53706">
    <property type="entry name" value="Formate dehydrogenase/DMSO reductase, domains 1-3"/>
    <property type="match status" value="1"/>
</dbReference>
<dbReference type="CDD" id="cd02750">
    <property type="entry name" value="MopB_Nitrate-R-NarG-like"/>
    <property type="match status" value="1"/>
</dbReference>
<dbReference type="GO" id="GO:0046872">
    <property type="term" value="F:metal ion binding"/>
    <property type="evidence" value="ECO:0007669"/>
    <property type="project" value="UniProtKB-KW"/>
</dbReference>
<dbReference type="InterPro" id="IPR027467">
    <property type="entry name" value="MopterinOxRdtase_cofactor_BS"/>
</dbReference>
<dbReference type="PROSITE" id="PS51669">
    <property type="entry name" value="4FE4S_MOW_BIS_MGD"/>
    <property type="match status" value="1"/>
</dbReference>
<dbReference type="InterPro" id="IPR050123">
    <property type="entry name" value="Prok_molybdopt-oxidoreductase"/>
</dbReference>
<dbReference type="GO" id="GO:0051539">
    <property type="term" value="F:4 iron, 4 sulfur cluster binding"/>
    <property type="evidence" value="ECO:0007669"/>
    <property type="project" value="UniProtKB-KW"/>
</dbReference>
<dbReference type="PANTHER" id="PTHR43105">
    <property type="entry name" value="RESPIRATORY NITRATE REDUCTASE"/>
    <property type="match status" value="1"/>
</dbReference>
<dbReference type="InterPro" id="IPR006468">
    <property type="entry name" value="NarG"/>
</dbReference>
<dbReference type="InterPro" id="IPR009010">
    <property type="entry name" value="Asp_de-COase-like_dom_sf"/>
</dbReference>
<evidence type="ECO:0000256" key="11">
    <source>
        <dbReference type="ARBA" id="ARBA00023004"/>
    </source>
</evidence>
<comment type="subcellular location">
    <subcellularLocation>
        <location evidence="3">Cell membrane</location>
        <topology evidence="3">Peripheral membrane protein</topology>
    </subcellularLocation>
</comment>
<accession>A0A401LIT0</accession>
<dbReference type="PANTHER" id="PTHR43105:SF2">
    <property type="entry name" value="RESPIRATORY NITRATE REDUCTASE 2 ALPHA CHAIN"/>
    <property type="match status" value="1"/>
</dbReference>
<feature type="domain" description="4Fe-4S Mo/W bis-MGD-type" evidence="15">
    <location>
        <begin position="32"/>
        <end position="96"/>
    </location>
</feature>
<dbReference type="InterPro" id="IPR037943">
    <property type="entry name" value="MopB_CT_Nitrate-R-NarG-like"/>
</dbReference>
<dbReference type="GO" id="GO:0042126">
    <property type="term" value="P:nitrate metabolic process"/>
    <property type="evidence" value="ECO:0007669"/>
    <property type="project" value="InterPro"/>
</dbReference>
<evidence type="ECO:0000256" key="6">
    <source>
        <dbReference type="ARBA" id="ARBA00022475"/>
    </source>
</evidence>
<dbReference type="PROSITE" id="PS00551">
    <property type="entry name" value="MOLYBDOPTERIN_PROK_1"/>
    <property type="match status" value="1"/>
</dbReference>
<dbReference type="Pfam" id="PF00384">
    <property type="entry name" value="Molybdopterin"/>
    <property type="match status" value="1"/>
</dbReference>
<dbReference type="InterPro" id="IPR006656">
    <property type="entry name" value="Mopterin_OxRdtase"/>
</dbReference>
<evidence type="ECO:0000256" key="8">
    <source>
        <dbReference type="ARBA" id="ARBA00022505"/>
    </source>
</evidence>
<keyword evidence="7" id="KW-0004">4Fe-4S</keyword>
<dbReference type="EC" id="1.7.5.1" evidence="5"/>
<keyword evidence="11" id="KW-0408">Iron</keyword>
<evidence type="ECO:0000256" key="9">
    <source>
        <dbReference type="ARBA" id="ARBA00022723"/>
    </source>
</evidence>
<keyword evidence="8" id="KW-0500">Molybdenum</keyword>
<dbReference type="Proteomes" id="UP000266091">
    <property type="component" value="Unassembled WGS sequence"/>
</dbReference>
<comment type="cofactor">
    <cofactor evidence="1">
        <name>Mo-bis(molybdopterin guanine dinucleotide)</name>
        <dbReference type="ChEBI" id="CHEBI:60539"/>
    </cofactor>
</comment>
<evidence type="ECO:0000256" key="14">
    <source>
        <dbReference type="ARBA" id="ARBA00048294"/>
    </source>
</evidence>
<dbReference type="RefSeq" id="WP_116270714.1">
    <property type="nucleotide sequence ID" value="NZ_BGZJ01000002.1"/>
</dbReference>
<dbReference type="NCBIfam" id="TIGR01580">
    <property type="entry name" value="narG"/>
    <property type="match status" value="1"/>
</dbReference>
<dbReference type="EMBL" id="BGZJ01000002">
    <property type="protein sequence ID" value="GBO94457.1"/>
    <property type="molecule type" value="Genomic_DNA"/>
</dbReference>
<dbReference type="GO" id="GO:0045333">
    <property type="term" value="P:cellular respiration"/>
    <property type="evidence" value="ECO:0007669"/>
    <property type="project" value="UniProtKB-ARBA"/>
</dbReference>
<dbReference type="GO" id="GO:0043546">
    <property type="term" value="F:molybdopterin cofactor binding"/>
    <property type="evidence" value="ECO:0007669"/>
    <property type="project" value="InterPro"/>
</dbReference>
<dbReference type="InterPro" id="IPR006963">
    <property type="entry name" value="Mopterin_OxRdtase_4Fe-4S_dom"/>
</dbReference>